<gene>
    <name evidence="3" type="ORF">PCOR1329_LOCUS37984</name>
</gene>
<dbReference type="PROSITE" id="PS50994">
    <property type="entry name" value="INTEGRASE"/>
    <property type="match status" value="1"/>
</dbReference>
<dbReference type="InterPro" id="IPR036397">
    <property type="entry name" value="RNaseH_sf"/>
</dbReference>
<keyword evidence="4" id="KW-1185">Reference proteome</keyword>
<dbReference type="Gene3D" id="2.40.70.10">
    <property type="entry name" value="Acid Proteases"/>
    <property type="match status" value="1"/>
</dbReference>
<evidence type="ECO:0000313" key="3">
    <source>
        <dbReference type="EMBL" id="CAK0843731.1"/>
    </source>
</evidence>
<dbReference type="InterPro" id="IPR012337">
    <property type="entry name" value="RNaseH-like_sf"/>
</dbReference>
<protein>
    <recommendedName>
        <fullName evidence="2">Integrase catalytic domain-containing protein</fullName>
    </recommendedName>
</protein>
<dbReference type="InterPro" id="IPR001584">
    <property type="entry name" value="Integrase_cat-core"/>
</dbReference>
<feature type="compositionally biased region" description="Acidic residues" evidence="1">
    <location>
        <begin position="992"/>
        <end position="1025"/>
    </location>
</feature>
<accession>A0ABN9TDA6</accession>
<evidence type="ECO:0000256" key="1">
    <source>
        <dbReference type="SAM" id="MobiDB-lite"/>
    </source>
</evidence>
<dbReference type="InterPro" id="IPR013103">
    <property type="entry name" value="RVT_2"/>
</dbReference>
<dbReference type="Proteomes" id="UP001189429">
    <property type="component" value="Unassembled WGS sequence"/>
</dbReference>
<dbReference type="Pfam" id="PF07727">
    <property type="entry name" value="RVT_2"/>
    <property type="match status" value="1"/>
</dbReference>
<organism evidence="3 4">
    <name type="scientific">Prorocentrum cordatum</name>
    <dbReference type="NCBI Taxonomy" id="2364126"/>
    <lineage>
        <taxon>Eukaryota</taxon>
        <taxon>Sar</taxon>
        <taxon>Alveolata</taxon>
        <taxon>Dinophyceae</taxon>
        <taxon>Prorocentrales</taxon>
        <taxon>Prorocentraceae</taxon>
        <taxon>Prorocentrum</taxon>
    </lineage>
</organism>
<feature type="domain" description="Integrase catalytic" evidence="2">
    <location>
        <begin position="1101"/>
        <end position="1284"/>
    </location>
</feature>
<dbReference type="Gene3D" id="3.30.420.10">
    <property type="entry name" value="Ribonuclease H-like superfamily/Ribonuclease H"/>
    <property type="match status" value="1"/>
</dbReference>
<feature type="region of interest" description="Disordered" evidence="1">
    <location>
        <begin position="1267"/>
        <end position="1296"/>
    </location>
</feature>
<name>A0ABN9TDA6_9DINO</name>
<dbReference type="EMBL" id="CAUYUJ010014604">
    <property type="protein sequence ID" value="CAK0843731.1"/>
    <property type="molecule type" value="Genomic_DNA"/>
</dbReference>
<comment type="caution">
    <text evidence="3">The sequence shown here is derived from an EMBL/GenBank/DDBJ whole genome shotgun (WGS) entry which is preliminary data.</text>
</comment>
<evidence type="ECO:0000313" key="4">
    <source>
        <dbReference type="Proteomes" id="UP001189429"/>
    </source>
</evidence>
<dbReference type="SUPFAM" id="SSF53098">
    <property type="entry name" value="Ribonuclease H-like"/>
    <property type="match status" value="1"/>
</dbReference>
<proteinExistence type="predicted"/>
<feature type="region of interest" description="Disordered" evidence="1">
    <location>
        <begin position="653"/>
        <end position="676"/>
    </location>
</feature>
<reference evidence="3" key="1">
    <citation type="submission" date="2023-10" db="EMBL/GenBank/DDBJ databases">
        <authorList>
            <person name="Chen Y."/>
            <person name="Shah S."/>
            <person name="Dougan E. K."/>
            <person name="Thang M."/>
            <person name="Chan C."/>
        </authorList>
    </citation>
    <scope>NUCLEOTIDE SEQUENCE [LARGE SCALE GENOMIC DNA]</scope>
</reference>
<evidence type="ECO:0000259" key="2">
    <source>
        <dbReference type="PROSITE" id="PS50994"/>
    </source>
</evidence>
<dbReference type="InterPro" id="IPR021109">
    <property type="entry name" value="Peptidase_aspartic_dom_sf"/>
</dbReference>
<sequence>MSSGATTTGGAASGSAALRLDVPSWDGEPDKLLAYKFDVGLFSKSYKVQDRYVVGPQLVRALGARTRRLAQAWPDIDNIDEVTDEGKLTGRQRVFDFLLSKLDLSNVNEMGNSAENIFNKLQREPGEGFPDWTARWEADERDLLSQLKAVDSSDVVVPRRSRLSPVARGGITATAAGDYEYGSAYKALCTRYPLEALKEIDGGREKKDRRAGFFGEVEEAEQEDYDFEDRSAIADIVDQLVNLADEEDSTLFEDSELVDDYEDGIYAEFRQLGRNFKGARDLIRKVKVAREYYPRGPLVLDNYAMVNDLLVRTVVKNLRVTGFGHQAKGCPERTKDRGKRQPNETTSFALLELGDLVLLLDDAGGVWAILDCGATRSLIGVTMAEHLIYDMEEKHSMLFDVVERTRHFTFGDGKRKSSMGTMTGAIFLGDDKEKIEISIMDNEVPLLIGMDVLGPDHTNALIDCGNGYLMLPKISHHVFQCRKMPSGHLAINVTTPTWWQNIPRSLPDIVGITQCSAMKDEAETSAVVDEAVLELGILGTIFGDQEFEGNDQRNRDISKSAVSASTSAQIQSEARVIQDEFASVPPKDVTTKAAGSNPTATIVQAAKSKAPGCQKCGCCRQPGRKRNGCSCTRGQTHQCRLWEAGYPSLNFVQNYRPPRRKNDPPQAGPTERMIPRPASPEVSWRCRSEVIYLRWRRMLSKILKRLANDPSSESFEMLDDSPEKDLDIMQKAIDQYDRDYTKEIGDDVNFLSRNGRYDLLEVCTPPKSRLSQAVIDLGGTAFRAGVHNGFDMATKTGVRRLTLCSRQHRPRRIVMSPPCTADCQLQNWNKKTPEDCERLSKKVQQACPIQAGCETIMSVGLQFRGTQIDLEQPQRSHSWGRSEALKRIREQTYETLVSGCAYGLRCPRRGLLLPKVWRICSTDPELQKAIGKRCSSRPGRHDNHEHGEILGGKVVAATAFYPEALCKAWAKHLLRARGGTTAGPSALLATDQDTDDGIFEGIDEDGDQEMEEPQASDEELDEDDPRELSKDGGTLSTKEAQEIEHRLSRLHRNLGHPSVRTMFKILKNSGASIQVLKMVKKFQCHACDSSVLPKAVRTAAGIDIPEVFEVMGSDGLEWTDPVDDATYLFTLNLDEGSGLAQIFNRGDKSQRSGNRSAADLLETWRSWTNHYRTPRLIRCDAEGCHRAELTKSWCSARGIGMFIAPGEAHWQMGKVERRIQLFKRTLTKFRKQNHDCDIDEAISQVTHAINDLDKIGNHSPFVHAFGTGGHGGSGNPFAIVDDSNGESREQRRSSRPNLLRTKTIGWTKKLLNLIPWTDVRNQQGKPTVEDNDEELFSRIAFDGNRGGTDFELIDENMTAYFEMIKSELADSQGGRRLTSQILDCFVANQKRKDKIEFHCGKLSPSERAEFRKAMAKEVANWKQYKGLRRVPVSEVKDPAGVIRCRWVLTRKSDGTAKARLVLLGYQTKDVGQEPAASPTASRRARNLLLTVAAANSWTIVEGDVTSAFLQANDLKKDLFVEADEALSAGFGVQPGQVLRVVKPGCGIGEAPRKWWQTVKQDFAKLGLQACDLEPCLWSLRCPETMALLGLIMCRVDDFVLCGDRDHPSRRKALKSIKDLCA</sequence>
<feature type="region of interest" description="Disordered" evidence="1">
    <location>
        <begin position="981"/>
        <end position="1039"/>
    </location>
</feature>